<feature type="transmembrane region" description="Helical" evidence="1">
    <location>
        <begin position="6"/>
        <end position="27"/>
    </location>
</feature>
<gene>
    <name evidence="2" type="ORF">Fot_19108</name>
</gene>
<evidence type="ECO:0000313" key="3">
    <source>
        <dbReference type="Proteomes" id="UP001604277"/>
    </source>
</evidence>
<keyword evidence="1" id="KW-0812">Transmembrane</keyword>
<keyword evidence="3" id="KW-1185">Reference proteome</keyword>
<organism evidence="2 3">
    <name type="scientific">Forsythia ovata</name>
    <dbReference type="NCBI Taxonomy" id="205694"/>
    <lineage>
        <taxon>Eukaryota</taxon>
        <taxon>Viridiplantae</taxon>
        <taxon>Streptophyta</taxon>
        <taxon>Embryophyta</taxon>
        <taxon>Tracheophyta</taxon>
        <taxon>Spermatophyta</taxon>
        <taxon>Magnoliopsida</taxon>
        <taxon>eudicotyledons</taxon>
        <taxon>Gunneridae</taxon>
        <taxon>Pentapetalae</taxon>
        <taxon>asterids</taxon>
        <taxon>lamiids</taxon>
        <taxon>Lamiales</taxon>
        <taxon>Oleaceae</taxon>
        <taxon>Forsythieae</taxon>
        <taxon>Forsythia</taxon>
    </lineage>
</organism>
<dbReference type="Proteomes" id="UP001604277">
    <property type="component" value="Unassembled WGS sequence"/>
</dbReference>
<name>A0ABD1VK34_9LAMI</name>
<accession>A0ABD1VK34</accession>
<protein>
    <submittedName>
        <fullName evidence="2">Uncharacterized protein</fullName>
    </submittedName>
</protein>
<dbReference type="EMBL" id="JBFOLJ010000005">
    <property type="protein sequence ID" value="KAL2537717.1"/>
    <property type="molecule type" value="Genomic_DNA"/>
</dbReference>
<comment type="caution">
    <text evidence="2">The sequence shown here is derived from an EMBL/GenBank/DDBJ whole genome shotgun (WGS) entry which is preliminary data.</text>
</comment>
<keyword evidence="1" id="KW-0472">Membrane</keyword>
<evidence type="ECO:0000256" key="1">
    <source>
        <dbReference type="SAM" id="Phobius"/>
    </source>
</evidence>
<dbReference type="AlphaFoldDB" id="A0ABD1VK34"/>
<sequence>MGRFDWSWVYFCGLILGGLWGSSKAYYFGVEGVRFWAGDWLVFWSENGRGKEGVVMDEFREVKMGKESYEQGLKKIGKIVLKMGVGYGIKKEGNSSRKSENHRTYLLEKVAGKEGCNRCKTEAKRGQLFQKCCGRNSGQKKLNKKGFIAGILGPRMRREKVNKGS</sequence>
<proteinExistence type="predicted"/>
<keyword evidence="1" id="KW-1133">Transmembrane helix</keyword>
<evidence type="ECO:0000313" key="2">
    <source>
        <dbReference type="EMBL" id="KAL2537717.1"/>
    </source>
</evidence>
<reference evidence="3" key="1">
    <citation type="submission" date="2024-07" db="EMBL/GenBank/DDBJ databases">
        <title>Two chromosome-level genome assemblies of Korean endemic species Abeliophyllum distichum and Forsythia ovata (Oleaceae).</title>
        <authorList>
            <person name="Jang H."/>
        </authorList>
    </citation>
    <scope>NUCLEOTIDE SEQUENCE [LARGE SCALE GENOMIC DNA]</scope>
</reference>